<protein>
    <submittedName>
        <fullName evidence="2">Uncharacterized protein</fullName>
    </submittedName>
</protein>
<dbReference type="EMBL" id="JAWWNJ010000072">
    <property type="protein sequence ID" value="KAK7007261.1"/>
    <property type="molecule type" value="Genomic_DNA"/>
</dbReference>
<feature type="compositionally biased region" description="Polar residues" evidence="1">
    <location>
        <begin position="147"/>
        <end position="158"/>
    </location>
</feature>
<dbReference type="Proteomes" id="UP001362999">
    <property type="component" value="Unassembled WGS sequence"/>
</dbReference>
<proteinExistence type="predicted"/>
<evidence type="ECO:0000256" key="1">
    <source>
        <dbReference type="SAM" id="MobiDB-lite"/>
    </source>
</evidence>
<reference evidence="2 3" key="1">
    <citation type="journal article" date="2024" name="J Genomics">
        <title>Draft genome sequencing and assembly of Favolaschia claudopus CIRM-BRFM 2984 isolated from oak limbs.</title>
        <authorList>
            <person name="Navarro D."/>
            <person name="Drula E."/>
            <person name="Chaduli D."/>
            <person name="Cazenave R."/>
            <person name="Ahrendt S."/>
            <person name="Wang J."/>
            <person name="Lipzen A."/>
            <person name="Daum C."/>
            <person name="Barry K."/>
            <person name="Grigoriev I.V."/>
            <person name="Favel A."/>
            <person name="Rosso M.N."/>
            <person name="Martin F."/>
        </authorList>
    </citation>
    <scope>NUCLEOTIDE SEQUENCE [LARGE SCALE GENOMIC DNA]</scope>
    <source>
        <strain evidence="2 3">CIRM-BRFM 2984</strain>
    </source>
</reference>
<accession>A0AAW0ADE2</accession>
<organism evidence="2 3">
    <name type="scientific">Favolaschia claudopus</name>
    <dbReference type="NCBI Taxonomy" id="2862362"/>
    <lineage>
        <taxon>Eukaryota</taxon>
        <taxon>Fungi</taxon>
        <taxon>Dikarya</taxon>
        <taxon>Basidiomycota</taxon>
        <taxon>Agaricomycotina</taxon>
        <taxon>Agaricomycetes</taxon>
        <taxon>Agaricomycetidae</taxon>
        <taxon>Agaricales</taxon>
        <taxon>Marasmiineae</taxon>
        <taxon>Mycenaceae</taxon>
        <taxon>Favolaschia</taxon>
    </lineage>
</organism>
<gene>
    <name evidence="2" type="ORF">R3P38DRAFT_3212977</name>
</gene>
<evidence type="ECO:0000313" key="2">
    <source>
        <dbReference type="EMBL" id="KAK7007261.1"/>
    </source>
</evidence>
<dbReference type="AlphaFoldDB" id="A0AAW0ADE2"/>
<name>A0AAW0ADE2_9AGAR</name>
<feature type="compositionally biased region" description="Low complexity" evidence="1">
    <location>
        <begin position="125"/>
        <end position="146"/>
    </location>
</feature>
<comment type="caution">
    <text evidence="2">The sequence shown here is derived from an EMBL/GenBank/DDBJ whole genome shotgun (WGS) entry which is preliminary data.</text>
</comment>
<keyword evidence="3" id="KW-1185">Reference proteome</keyword>
<evidence type="ECO:0000313" key="3">
    <source>
        <dbReference type="Proteomes" id="UP001362999"/>
    </source>
</evidence>
<sequence>MFPASNNVKLGERKAQRAIRTKSGCFTCRIRRKVLCCGVFFALVPLLTIRNATNVETNKEVATHVSVYGSNVWVSGTSALNGFIADGLRSRIKTFLTLPGAIKRKTSGAAHRRSASTYLPLSEGSTMWSSDDSTTSNSTPAPTDPSRSLQQQHSDQLESTTDFPSHLLLMVWSRPNLHHG</sequence>
<feature type="region of interest" description="Disordered" evidence="1">
    <location>
        <begin position="122"/>
        <end position="158"/>
    </location>
</feature>